<organism evidence="2 3">
    <name type="scientific">Colletotrichum musicola</name>
    <dbReference type="NCBI Taxonomy" id="2175873"/>
    <lineage>
        <taxon>Eukaryota</taxon>
        <taxon>Fungi</taxon>
        <taxon>Dikarya</taxon>
        <taxon>Ascomycota</taxon>
        <taxon>Pezizomycotina</taxon>
        <taxon>Sordariomycetes</taxon>
        <taxon>Hypocreomycetidae</taxon>
        <taxon>Glomerellales</taxon>
        <taxon>Glomerellaceae</taxon>
        <taxon>Colletotrichum</taxon>
        <taxon>Colletotrichum orchidearum species complex</taxon>
    </lineage>
</organism>
<sequence>MPLYGRPGWWQRIQDSEAVRHFERDGSGPFPLVELQTLSEDRLEHAASPSSSPLSFKKIRVERFSLDCDLLFAIELEHLRDSFPAREFGVVSCIHLLSAIKARRLLESIKPDISRQDEFFDKRLLVYLQCLVQAKKARADHCPPPVISKHESVAATELFSIASSRNAANNRYPAVSKLLLAIGKMNEPCNDLLPDDLVRAILHRCHFKTNLTEELAILLESKAWGGFLKLFGSGPTMGQVNLERLLHGLDNSIKIGRESIELFLHLCVEPGVGEVLEQELRQLEGALELRNDVSSKIIKNYLRSLQGTCAFRSLETLQGPARERQIYSLATTLCGSSPKNHQTGSVPSAANVTFHDDPIWHEPMESSCDMLRKALSRICETNARLATERLKQAQKEHDVIVQEIADNIHETDQACVNITNFLGTRVANRFPIHQCWKHLAPYMMRQRPPGLLERCHAELRRAQSWVKWIDNMRRVFEEYHLTPQAGLGFSSDKIQALSAMESMSRSTSTSTNSTGSSSV</sequence>
<proteinExistence type="predicted"/>
<evidence type="ECO:0000313" key="3">
    <source>
        <dbReference type="Proteomes" id="UP000639643"/>
    </source>
</evidence>
<feature type="compositionally biased region" description="Low complexity" evidence="1">
    <location>
        <begin position="502"/>
        <end position="519"/>
    </location>
</feature>
<keyword evidence="3" id="KW-1185">Reference proteome</keyword>
<reference evidence="2" key="1">
    <citation type="journal article" date="2020" name="Phytopathology">
        <title>Genome Sequence Resources of Colletotrichum truncatum, C. plurivorum, C. musicola, and C. sojae: Four Species Pathogenic to Soybean (Glycine max).</title>
        <authorList>
            <person name="Rogerio F."/>
            <person name="Boufleur T.R."/>
            <person name="Ciampi-Guillardi M."/>
            <person name="Sukno S.A."/>
            <person name="Thon M.R."/>
            <person name="Massola Junior N.S."/>
            <person name="Baroncelli R."/>
        </authorList>
    </citation>
    <scope>NUCLEOTIDE SEQUENCE</scope>
    <source>
        <strain evidence="2">LFN0074</strain>
    </source>
</reference>
<protein>
    <submittedName>
        <fullName evidence="2">Uncharacterized protein</fullName>
    </submittedName>
</protein>
<comment type="caution">
    <text evidence="2">The sequence shown here is derived from an EMBL/GenBank/DDBJ whole genome shotgun (WGS) entry which is preliminary data.</text>
</comment>
<accession>A0A8H6JGY9</accession>
<feature type="region of interest" description="Disordered" evidence="1">
    <location>
        <begin position="500"/>
        <end position="519"/>
    </location>
</feature>
<name>A0A8H6JGY9_9PEZI</name>
<dbReference type="Proteomes" id="UP000639643">
    <property type="component" value="Unassembled WGS sequence"/>
</dbReference>
<gene>
    <name evidence="2" type="ORF">CMUS01_12941</name>
</gene>
<dbReference type="OrthoDB" id="109543at2759"/>
<evidence type="ECO:0000313" key="2">
    <source>
        <dbReference type="EMBL" id="KAF6812954.1"/>
    </source>
</evidence>
<dbReference type="EMBL" id="WIGM01000772">
    <property type="protein sequence ID" value="KAF6812954.1"/>
    <property type="molecule type" value="Genomic_DNA"/>
</dbReference>
<dbReference type="AlphaFoldDB" id="A0A8H6JGY9"/>
<evidence type="ECO:0000256" key="1">
    <source>
        <dbReference type="SAM" id="MobiDB-lite"/>
    </source>
</evidence>